<comment type="caution">
    <text evidence="1">The sequence shown here is derived from an EMBL/GenBank/DDBJ whole genome shotgun (WGS) entry which is preliminary data.</text>
</comment>
<evidence type="ECO:0000313" key="1">
    <source>
        <dbReference type="EMBL" id="KAJ1209102.1"/>
    </source>
</evidence>
<protein>
    <submittedName>
        <fullName evidence="1">Uncharacterized protein</fullName>
    </submittedName>
</protein>
<gene>
    <name evidence="1" type="ORF">NDU88_004481</name>
</gene>
<accession>A0AAV7W930</accession>
<dbReference type="AlphaFoldDB" id="A0AAV7W930"/>
<dbReference type="Proteomes" id="UP001066276">
    <property type="component" value="Chromosome 1_2"/>
</dbReference>
<keyword evidence="2" id="KW-1185">Reference proteome</keyword>
<dbReference type="EMBL" id="JANPWB010000002">
    <property type="protein sequence ID" value="KAJ1209102.1"/>
    <property type="molecule type" value="Genomic_DNA"/>
</dbReference>
<proteinExistence type="predicted"/>
<name>A0AAV7W930_PLEWA</name>
<sequence>MKNRSSYRSCQIKACRVLGAFDNAIEQLPKIARSRPEYDAGCRKESCLNKSLRSGRAYSKHSGPGSA</sequence>
<organism evidence="1 2">
    <name type="scientific">Pleurodeles waltl</name>
    <name type="common">Iberian ribbed newt</name>
    <dbReference type="NCBI Taxonomy" id="8319"/>
    <lineage>
        <taxon>Eukaryota</taxon>
        <taxon>Metazoa</taxon>
        <taxon>Chordata</taxon>
        <taxon>Craniata</taxon>
        <taxon>Vertebrata</taxon>
        <taxon>Euteleostomi</taxon>
        <taxon>Amphibia</taxon>
        <taxon>Batrachia</taxon>
        <taxon>Caudata</taxon>
        <taxon>Salamandroidea</taxon>
        <taxon>Salamandridae</taxon>
        <taxon>Pleurodelinae</taxon>
        <taxon>Pleurodeles</taxon>
    </lineage>
</organism>
<evidence type="ECO:0000313" key="2">
    <source>
        <dbReference type="Proteomes" id="UP001066276"/>
    </source>
</evidence>
<reference evidence="1" key="1">
    <citation type="journal article" date="2022" name="bioRxiv">
        <title>Sequencing and chromosome-scale assembly of the giantPleurodeles waltlgenome.</title>
        <authorList>
            <person name="Brown T."/>
            <person name="Elewa A."/>
            <person name="Iarovenko S."/>
            <person name="Subramanian E."/>
            <person name="Araus A.J."/>
            <person name="Petzold A."/>
            <person name="Susuki M."/>
            <person name="Suzuki K.-i.T."/>
            <person name="Hayashi T."/>
            <person name="Toyoda A."/>
            <person name="Oliveira C."/>
            <person name="Osipova E."/>
            <person name="Leigh N.D."/>
            <person name="Simon A."/>
            <person name="Yun M.H."/>
        </authorList>
    </citation>
    <scope>NUCLEOTIDE SEQUENCE</scope>
    <source>
        <strain evidence="1">20211129_DDA</strain>
        <tissue evidence="1">Liver</tissue>
    </source>
</reference>